<evidence type="ECO:0000256" key="1">
    <source>
        <dbReference type="ARBA" id="ARBA00005953"/>
    </source>
</evidence>
<dbReference type="CDD" id="cd00586">
    <property type="entry name" value="4HBT"/>
    <property type="match status" value="1"/>
</dbReference>
<keyword evidence="2" id="KW-0378">Hydrolase</keyword>
<sequence length="146" mass="16867">MTRKYFETRIDVKYRETDAMGHVSSPVYYDYLQHAYLTYMHDLLELPYSEKLPHIMVKTSCEYLKPAQYGDTITVRSSVTRFGSKSFELEYLMVRDPQADTEDSADDHAVVARAVSTHVMFDYGSKSTVPVPEEFRTRVLSFQGAI</sequence>
<dbReference type="RefSeq" id="WP_048250717.1">
    <property type="nucleotide sequence ID" value="NZ_LDWR01000060.1"/>
</dbReference>
<dbReference type="Gene3D" id="3.10.129.10">
    <property type="entry name" value="Hotdog Thioesterase"/>
    <property type="match status" value="1"/>
</dbReference>
<name>A0A0J5WF56_BURCE</name>
<dbReference type="SUPFAM" id="SSF54637">
    <property type="entry name" value="Thioesterase/thiol ester dehydrase-isomerase"/>
    <property type="match status" value="1"/>
</dbReference>
<gene>
    <name evidence="3" type="ORF">VL15_31665</name>
</gene>
<dbReference type="PANTHER" id="PTHR31793">
    <property type="entry name" value="4-HYDROXYBENZOYL-COA THIOESTERASE FAMILY MEMBER"/>
    <property type="match status" value="1"/>
</dbReference>
<dbReference type="InterPro" id="IPR029069">
    <property type="entry name" value="HotDog_dom_sf"/>
</dbReference>
<evidence type="ECO:0000256" key="2">
    <source>
        <dbReference type="ARBA" id="ARBA00022801"/>
    </source>
</evidence>
<comment type="similarity">
    <text evidence="1">Belongs to the 4-hydroxybenzoyl-CoA thioesterase family.</text>
</comment>
<evidence type="ECO:0000313" key="3">
    <source>
        <dbReference type="EMBL" id="KML47645.1"/>
    </source>
</evidence>
<evidence type="ECO:0000313" key="4">
    <source>
        <dbReference type="Proteomes" id="UP000036338"/>
    </source>
</evidence>
<dbReference type="Pfam" id="PF13279">
    <property type="entry name" value="4HBT_2"/>
    <property type="match status" value="1"/>
</dbReference>
<dbReference type="InterPro" id="IPR050563">
    <property type="entry name" value="4-hydroxybenzoyl-CoA_TE"/>
</dbReference>
<organism evidence="3 4">
    <name type="scientific">Burkholderia cepacia</name>
    <name type="common">Pseudomonas cepacia</name>
    <dbReference type="NCBI Taxonomy" id="292"/>
    <lineage>
        <taxon>Bacteria</taxon>
        <taxon>Pseudomonadati</taxon>
        <taxon>Pseudomonadota</taxon>
        <taxon>Betaproteobacteria</taxon>
        <taxon>Burkholderiales</taxon>
        <taxon>Burkholderiaceae</taxon>
        <taxon>Burkholderia</taxon>
        <taxon>Burkholderia cepacia complex</taxon>
    </lineage>
</organism>
<dbReference type="GO" id="GO:0047617">
    <property type="term" value="F:fatty acyl-CoA hydrolase activity"/>
    <property type="evidence" value="ECO:0007669"/>
    <property type="project" value="TreeGrafter"/>
</dbReference>
<accession>A0A0J5WF56</accession>
<comment type="caution">
    <text evidence="3">The sequence shown here is derived from an EMBL/GenBank/DDBJ whole genome shotgun (WGS) entry which is preliminary data.</text>
</comment>
<reference evidence="3 4" key="1">
    <citation type="submission" date="2015-05" db="EMBL/GenBank/DDBJ databases">
        <title>Draft genome of Burkholderia cepacia LK29.</title>
        <authorList>
            <person name="Chan X.Y."/>
        </authorList>
    </citation>
    <scope>NUCLEOTIDE SEQUENCE [LARGE SCALE GENOMIC DNA]</scope>
    <source>
        <strain evidence="3 4">LK29</strain>
    </source>
</reference>
<dbReference type="AlphaFoldDB" id="A0A0J5WF56"/>
<proteinExistence type="inferred from homology"/>
<dbReference type="PATRIC" id="fig|292.27.peg.7205"/>
<protein>
    <submittedName>
        <fullName evidence="3">Thioesterase</fullName>
    </submittedName>
</protein>
<dbReference type="EMBL" id="LDWR01000060">
    <property type="protein sequence ID" value="KML47645.1"/>
    <property type="molecule type" value="Genomic_DNA"/>
</dbReference>
<dbReference type="PANTHER" id="PTHR31793:SF27">
    <property type="entry name" value="NOVEL THIOESTERASE SUPERFAMILY DOMAIN AND SAPOSIN A-TYPE DOMAIN CONTAINING PROTEIN (0610012H03RIK)"/>
    <property type="match status" value="1"/>
</dbReference>
<dbReference type="Proteomes" id="UP000036338">
    <property type="component" value="Unassembled WGS sequence"/>
</dbReference>